<proteinExistence type="predicted"/>
<dbReference type="RefSeq" id="WP_035666381.1">
    <property type="nucleotide sequence ID" value="NZ_BAUV01000034.1"/>
</dbReference>
<sequence length="98" mass="11474">MDLYKAHFIHPHTHVPLIVYYNKSDGYVTFEKDNEVLALLLKLDGELAEDERFLKNVSQVSNMCSTQYPVNTFSDVYDFLEQLGISKEELTFKQLFLH</sequence>
<organism evidence="1 2">
    <name type="scientific">Halalkalibacter akibai (strain ATCC 43226 / DSM 21942 / CIP 109018 / JCM 9157 / 1139)</name>
    <name type="common">Bacillus akibai</name>
    <dbReference type="NCBI Taxonomy" id="1236973"/>
    <lineage>
        <taxon>Bacteria</taxon>
        <taxon>Bacillati</taxon>
        <taxon>Bacillota</taxon>
        <taxon>Bacilli</taxon>
        <taxon>Bacillales</taxon>
        <taxon>Bacillaceae</taxon>
        <taxon>Halalkalibacter</taxon>
    </lineage>
</organism>
<evidence type="ECO:0000313" key="2">
    <source>
        <dbReference type="Proteomes" id="UP000018896"/>
    </source>
</evidence>
<keyword evidence="2" id="KW-1185">Reference proteome</keyword>
<name>W4QX05_HALA3</name>
<dbReference type="AlphaFoldDB" id="W4QX05"/>
<reference evidence="1 2" key="1">
    <citation type="journal article" date="2014" name="Genome Announc.">
        <title>Draft Genome Sequences of Three Alkaliphilic Bacillus Strains, Bacillus wakoensis JCM 9140T, Bacillus akibai JCM 9157T, and Bacillus hemicellulosilyticus JCM 9152T.</title>
        <authorList>
            <person name="Yuki M."/>
            <person name="Oshima K."/>
            <person name="Suda W."/>
            <person name="Oshida Y."/>
            <person name="Kitamura K."/>
            <person name="Iida T."/>
            <person name="Hattori M."/>
            <person name="Ohkuma M."/>
        </authorList>
    </citation>
    <scope>NUCLEOTIDE SEQUENCE [LARGE SCALE GENOMIC DNA]</scope>
    <source>
        <strain evidence="1 2">JCM 9157</strain>
    </source>
</reference>
<gene>
    <name evidence="1" type="ORF">JCM9157_3587</name>
</gene>
<evidence type="ECO:0000313" key="1">
    <source>
        <dbReference type="EMBL" id="GAE36407.1"/>
    </source>
</evidence>
<protein>
    <submittedName>
        <fullName evidence="1">Uncharacterized protein</fullName>
    </submittedName>
</protein>
<dbReference type="OrthoDB" id="2884213at2"/>
<accession>W4QX05</accession>
<comment type="caution">
    <text evidence="1">The sequence shown here is derived from an EMBL/GenBank/DDBJ whole genome shotgun (WGS) entry which is preliminary data.</text>
</comment>
<dbReference type="STRING" id="1236973.JCM9157_3587"/>
<dbReference type="eggNOG" id="ENOG5030D4C">
    <property type="taxonomic scope" value="Bacteria"/>
</dbReference>
<dbReference type="Proteomes" id="UP000018896">
    <property type="component" value="Unassembled WGS sequence"/>
</dbReference>
<dbReference type="EMBL" id="BAUV01000034">
    <property type="protein sequence ID" value="GAE36407.1"/>
    <property type="molecule type" value="Genomic_DNA"/>
</dbReference>